<dbReference type="InterPro" id="IPR050846">
    <property type="entry name" value="TLCD"/>
</dbReference>
<feature type="transmembrane region" description="Helical" evidence="6">
    <location>
        <begin position="240"/>
        <end position="260"/>
    </location>
</feature>
<accession>A0AAD5BHP4</accession>
<dbReference type="RefSeq" id="XP_051610136.1">
    <property type="nucleotide sequence ID" value="XM_051750597.1"/>
</dbReference>
<feature type="transmembrane region" description="Helical" evidence="6">
    <location>
        <begin position="112"/>
        <end position="132"/>
    </location>
</feature>
<dbReference type="Pfam" id="PF03798">
    <property type="entry name" value="TRAM_LAG1_CLN8"/>
    <property type="match status" value="1"/>
</dbReference>
<feature type="transmembrane region" description="Helical" evidence="6">
    <location>
        <begin position="73"/>
        <end position="92"/>
    </location>
</feature>
<protein>
    <recommendedName>
        <fullName evidence="7">TLC domain-containing protein</fullName>
    </recommendedName>
</protein>
<proteinExistence type="predicted"/>
<dbReference type="GO" id="GO:0055088">
    <property type="term" value="P:lipid homeostasis"/>
    <property type="evidence" value="ECO:0007669"/>
    <property type="project" value="TreeGrafter"/>
</dbReference>
<comment type="subcellular location">
    <subcellularLocation>
        <location evidence="1">Membrane</location>
        <topology evidence="1">Multi-pass membrane protein</topology>
    </subcellularLocation>
</comment>
<evidence type="ECO:0000259" key="7">
    <source>
        <dbReference type="PROSITE" id="PS50922"/>
    </source>
</evidence>
<evidence type="ECO:0000313" key="8">
    <source>
        <dbReference type="EMBL" id="KAI5962828.1"/>
    </source>
</evidence>
<dbReference type="GO" id="GO:0005783">
    <property type="term" value="C:endoplasmic reticulum"/>
    <property type="evidence" value="ECO:0007669"/>
    <property type="project" value="TreeGrafter"/>
</dbReference>
<dbReference type="Proteomes" id="UP001204833">
    <property type="component" value="Unassembled WGS sequence"/>
</dbReference>
<dbReference type="SMART" id="SM00724">
    <property type="entry name" value="TLC"/>
    <property type="match status" value="1"/>
</dbReference>
<dbReference type="GeneID" id="76149456"/>
<dbReference type="PANTHER" id="PTHR13439:SF0">
    <property type="entry name" value="TOPOISOMERASE I DAMAGE AFFECTED PROTEIN 4"/>
    <property type="match status" value="1"/>
</dbReference>
<evidence type="ECO:0000256" key="5">
    <source>
        <dbReference type="PROSITE-ProRule" id="PRU00205"/>
    </source>
</evidence>
<feature type="transmembrane region" description="Helical" evidence="6">
    <location>
        <begin position="139"/>
        <end position="161"/>
    </location>
</feature>
<keyword evidence="4 5" id="KW-0472">Membrane</keyword>
<evidence type="ECO:0000256" key="6">
    <source>
        <dbReference type="SAM" id="Phobius"/>
    </source>
</evidence>
<evidence type="ECO:0000256" key="3">
    <source>
        <dbReference type="ARBA" id="ARBA00022989"/>
    </source>
</evidence>
<feature type="transmembrane region" description="Helical" evidence="6">
    <location>
        <begin position="34"/>
        <end position="52"/>
    </location>
</feature>
<dbReference type="GO" id="GO:0016020">
    <property type="term" value="C:membrane"/>
    <property type="evidence" value="ECO:0007669"/>
    <property type="project" value="UniProtKB-SubCell"/>
</dbReference>
<dbReference type="PROSITE" id="PS50922">
    <property type="entry name" value="TLC"/>
    <property type="match status" value="1"/>
</dbReference>
<evidence type="ECO:0000256" key="2">
    <source>
        <dbReference type="ARBA" id="ARBA00022692"/>
    </source>
</evidence>
<organism evidence="8 9">
    <name type="scientific">Candida theae</name>
    <dbReference type="NCBI Taxonomy" id="1198502"/>
    <lineage>
        <taxon>Eukaryota</taxon>
        <taxon>Fungi</taxon>
        <taxon>Dikarya</taxon>
        <taxon>Ascomycota</taxon>
        <taxon>Saccharomycotina</taxon>
        <taxon>Pichiomycetes</taxon>
        <taxon>Debaryomycetaceae</taxon>
        <taxon>Candida/Lodderomyces clade</taxon>
        <taxon>Candida</taxon>
    </lineage>
</organism>
<feature type="transmembrane region" description="Helical" evidence="6">
    <location>
        <begin position="167"/>
        <end position="186"/>
    </location>
</feature>
<name>A0AAD5BHP4_9ASCO</name>
<dbReference type="PANTHER" id="PTHR13439">
    <property type="entry name" value="CT120 PROTEIN"/>
    <property type="match status" value="1"/>
</dbReference>
<dbReference type="EMBL" id="JAIHNG010000065">
    <property type="protein sequence ID" value="KAI5962828.1"/>
    <property type="molecule type" value="Genomic_DNA"/>
</dbReference>
<keyword evidence="9" id="KW-1185">Reference proteome</keyword>
<gene>
    <name evidence="8" type="ORF">KGF57_001397</name>
</gene>
<dbReference type="AlphaFoldDB" id="A0AAD5BHP4"/>
<evidence type="ECO:0000256" key="1">
    <source>
        <dbReference type="ARBA" id="ARBA00004141"/>
    </source>
</evidence>
<sequence length="280" mass="32074">MLDFFPTVILDPFESYRPFPKNPQSVLATHWHEIVAAAVFYFTLQAIVKPLATRILGKTYTSLPKKTQIDFDIHVVSMVQSIISIVITYYHFNNPHWRNRSNDPVNSLLGSTPFGSMGSAISIGYFVWDMWVCVRYFDIFGVGFLFHGAAAFFVIACALIPYCQPWLGSFLVFELSTPFVNLNWYASRMPEGTFSEKFVIVNGLLLMIVFFMVRIVWGFYAAVQLAIDMSYSLDQINNAIPAIILLLNFGMDSLNVFWFYKMVRIARKKASKKASDRKKK</sequence>
<keyword evidence="3 6" id="KW-1133">Transmembrane helix</keyword>
<dbReference type="InterPro" id="IPR006634">
    <property type="entry name" value="TLC-dom"/>
</dbReference>
<feature type="domain" description="TLC" evidence="7">
    <location>
        <begin position="66"/>
        <end position="271"/>
    </location>
</feature>
<comment type="caution">
    <text evidence="8">The sequence shown here is derived from an EMBL/GenBank/DDBJ whole genome shotgun (WGS) entry which is preliminary data.</text>
</comment>
<keyword evidence="2 5" id="KW-0812">Transmembrane</keyword>
<evidence type="ECO:0000256" key="4">
    <source>
        <dbReference type="ARBA" id="ARBA00023136"/>
    </source>
</evidence>
<feature type="transmembrane region" description="Helical" evidence="6">
    <location>
        <begin position="198"/>
        <end position="220"/>
    </location>
</feature>
<reference evidence="8 9" key="1">
    <citation type="journal article" date="2022" name="DNA Res.">
        <title>Genome analysis of five recently described species of the CUG-Ser clade uncovers Candida theae as a new hybrid lineage with pathogenic potential in the Candida parapsilosis species complex.</title>
        <authorList>
            <person name="Mixao V."/>
            <person name="Del Olmo V."/>
            <person name="Hegedusova E."/>
            <person name="Saus E."/>
            <person name="Pryszcz L."/>
            <person name="Cillingova A."/>
            <person name="Nosek J."/>
            <person name="Gabaldon T."/>
        </authorList>
    </citation>
    <scope>NUCLEOTIDE SEQUENCE [LARGE SCALE GENOMIC DNA]</scope>
    <source>
        <strain evidence="8 9">CBS 12239</strain>
    </source>
</reference>
<evidence type="ECO:0000313" key="9">
    <source>
        <dbReference type="Proteomes" id="UP001204833"/>
    </source>
</evidence>